<protein>
    <submittedName>
        <fullName evidence="2">Uncharacterized protein</fullName>
    </submittedName>
</protein>
<organism evidence="2 3">
    <name type="scientific">Ranatra chinensis</name>
    <dbReference type="NCBI Taxonomy" id="642074"/>
    <lineage>
        <taxon>Eukaryota</taxon>
        <taxon>Metazoa</taxon>
        <taxon>Ecdysozoa</taxon>
        <taxon>Arthropoda</taxon>
        <taxon>Hexapoda</taxon>
        <taxon>Insecta</taxon>
        <taxon>Pterygota</taxon>
        <taxon>Neoptera</taxon>
        <taxon>Paraneoptera</taxon>
        <taxon>Hemiptera</taxon>
        <taxon>Heteroptera</taxon>
        <taxon>Panheteroptera</taxon>
        <taxon>Nepomorpha</taxon>
        <taxon>Nepidae</taxon>
        <taxon>Ranatrinae</taxon>
        <taxon>Ranatra</taxon>
    </lineage>
</organism>
<feature type="region of interest" description="Disordered" evidence="1">
    <location>
        <begin position="1"/>
        <end position="30"/>
    </location>
</feature>
<evidence type="ECO:0000256" key="1">
    <source>
        <dbReference type="SAM" id="MobiDB-lite"/>
    </source>
</evidence>
<dbReference type="AlphaFoldDB" id="A0ABD0YGX0"/>
<proteinExistence type="predicted"/>
<accession>A0ABD0YGX0</accession>
<dbReference type="EMBL" id="JBFDAA010000007">
    <property type="protein sequence ID" value="KAL1130533.1"/>
    <property type="molecule type" value="Genomic_DNA"/>
</dbReference>
<comment type="caution">
    <text evidence="2">The sequence shown here is derived from an EMBL/GenBank/DDBJ whole genome shotgun (WGS) entry which is preliminary data.</text>
</comment>
<reference evidence="2 3" key="1">
    <citation type="submission" date="2024-07" db="EMBL/GenBank/DDBJ databases">
        <title>Chromosome-level genome assembly of the water stick insect Ranatra chinensis (Heteroptera: Nepidae).</title>
        <authorList>
            <person name="Liu X."/>
        </authorList>
    </citation>
    <scope>NUCLEOTIDE SEQUENCE [LARGE SCALE GENOMIC DNA]</scope>
    <source>
        <strain evidence="2">Cailab_2021Rc</strain>
        <tissue evidence="2">Muscle</tissue>
    </source>
</reference>
<gene>
    <name evidence="2" type="ORF">AAG570_011779</name>
</gene>
<sequence>MRQELHDFEQPGQAQASAQVAGRQEGEAMSSLRQAVRLDTRLLHARQDPQPGLQVSPLRQMLLQAMAPPRPHQDAHRRETFQVYNLQQGFRRQVKLASPRSDPFEQEASRVSQVRQSVRAQVLSVQTRRVVLHQVSLRFVVADPFKRRRRQFPFHDATLRLQFQQRDDGFDDSRLARFKLSANVHGTVQ</sequence>
<keyword evidence="3" id="KW-1185">Reference proteome</keyword>
<evidence type="ECO:0000313" key="2">
    <source>
        <dbReference type="EMBL" id="KAL1130533.1"/>
    </source>
</evidence>
<evidence type="ECO:0000313" key="3">
    <source>
        <dbReference type="Proteomes" id="UP001558652"/>
    </source>
</evidence>
<name>A0ABD0YGX0_9HEMI</name>
<dbReference type="Proteomes" id="UP001558652">
    <property type="component" value="Unassembled WGS sequence"/>
</dbReference>